<organism evidence="2 3">
    <name type="scientific">Glossina pallidipes</name>
    <name type="common">Tsetse fly</name>
    <dbReference type="NCBI Taxonomy" id="7398"/>
    <lineage>
        <taxon>Eukaryota</taxon>
        <taxon>Metazoa</taxon>
        <taxon>Ecdysozoa</taxon>
        <taxon>Arthropoda</taxon>
        <taxon>Hexapoda</taxon>
        <taxon>Insecta</taxon>
        <taxon>Pterygota</taxon>
        <taxon>Neoptera</taxon>
        <taxon>Endopterygota</taxon>
        <taxon>Diptera</taxon>
        <taxon>Brachycera</taxon>
        <taxon>Muscomorpha</taxon>
        <taxon>Hippoboscoidea</taxon>
        <taxon>Glossinidae</taxon>
        <taxon>Glossina</taxon>
    </lineage>
</organism>
<evidence type="ECO:0000313" key="3">
    <source>
        <dbReference type="Proteomes" id="UP000092445"/>
    </source>
</evidence>
<name>A0A1A9ZIM5_GLOPL</name>
<feature type="transmembrane region" description="Helical" evidence="1">
    <location>
        <begin position="83"/>
        <end position="105"/>
    </location>
</feature>
<reference evidence="2" key="2">
    <citation type="submission" date="2020-05" db="UniProtKB">
        <authorList>
            <consortium name="EnsemblMetazoa"/>
        </authorList>
    </citation>
    <scope>IDENTIFICATION</scope>
    <source>
        <strain evidence="2">IAEA</strain>
    </source>
</reference>
<dbReference type="EnsemblMetazoa" id="GPAI015819-RA">
    <property type="protein sequence ID" value="GPAI015819-PA"/>
    <property type="gene ID" value="GPAI015819"/>
</dbReference>
<sequence>MKSRHRKLVHFIAAAMTVVVLKAVDLSTYYKNLNAGARSTPAFLKDVMLELSERLGLSTMGQCLINTQNHVFFLQFALKLIKWLALGYVILMHPIFLTCSCIQLAKYSQDCLFNAPNEEDGRVMTVEVISKD</sequence>
<keyword evidence="1" id="KW-0472">Membrane</keyword>
<protein>
    <submittedName>
        <fullName evidence="2">Uncharacterized protein</fullName>
    </submittedName>
</protein>
<evidence type="ECO:0000313" key="2">
    <source>
        <dbReference type="EnsemblMetazoa" id="GPAI015819-PA"/>
    </source>
</evidence>
<keyword evidence="1" id="KW-1133">Transmembrane helix</keyword>
<dbReference type="VEuPathDB" id="VectorBase:GPAI015819"/>
<proteinExistence type="predicted"/>
<reference evidence="3" key="1">
    <citation type="submission" date="2014-03" db="EMBL/GenBank/DDBJ databases">
        <authorList>
            <person name="Aksoy S."/>
            <person name="Warren W."/>
            <person name="Wilson R.K."/>
        </authorList>
    </citation>
    <scope>NUCLEOTIDE SEQUENCE [LARGE SCALE GENOMIC DNA]</scope>
    <source>
        <strain evidence="3">IAEA</strain>
    </source>
</reference>
<keyword evidence="1" id="KW-0812">Transmembrane</keyword>
<dbReference type="Proteomes" id="UP000092445">
    <property type="component" value="Unassembled WGS sequence"/>
</dbReference>
<keyword evidence="3" id="KW-1185">Reference proteome</keyword>
<dbReference type="AlphaFoldDB" id="A0A1A9ZIM5"/>
<evidence type="ECO:0000256" key="1">
    <source>
        <dbReference type="SAM" id="Phobius"/>
    </source>
</evidence>
<accession>A0A1A9ZIM5</accession>